<protein>
    <submittedName>
        <fullName evidence="1">Predicted protein</fullName>
    </submittedName>
</protein>
<dbReference type="VEuPathDB" id="FungiDB:LEMA_uP010460.1"/>
<organism evidence="1 2">
    <name type="scientific">Leptosphaeria maculans (strain JN3 / isolate v23.1.3 / race Av1-4-5-6-7-8)</name>
    <name type="common">Blackleg fungus</name>
    <name type="synonym">Phoma lingam</name>
    <dbReference type="NCBI Taxonomy" id="985895"/>
    <lineage>
        <taxon>Eukaryota</taxon>
        <taxon>Fungi</taxon>
        <taxon>Dikarya</taxon>
        <taxon>Ascomycota</taxon>
        <taxon>Pezizomycotina</taxon>
        <taxon>Dothideomycetes</taxon>
        <taxon>Pleosporomycetidae</taxon>
        <taxon>Pleosporales</taxon>
        <taxon>Pleosporineae</taxon>
        <taxon>Leptosphaeriaceae</taxon>
        <taxon>Plenodomus</taxon>
        <taxon>Plenodomus lingam/Leptosphaeria maculans species complex</taxon>
    </lineage>
</organism>
<evidence type="ECO:0000313" key="2">
    <source>
        <dbReference type="Proteomes" id="UP000002668"/>
    </source>
</evidence>
<name>E5ACQ7_LEPMJ</name>
<evidence type="ECO:0000313" key="1">
    <source>
        <dbReference type="EMBL" id="CBY02259.1"/>
    </source>
</evidence>
<gene>
    <name evidence="1" type="ORF">LEMA_uP010460.1</name>
</gene>
<dbReference type="InParanoid" id="E5ACQ7"/>
<dbReference type="Proteomes" id="UP000002668">
    <property type="component" value="Genome"/>
</dbReference>
<proteinExistence type="predicted"/>
<dbReference type="EMBL" id="FP929139">
    <property type="protein sequence ID" value="CBY02259.1"/>
    <property type="molecule type" value="Genomic_DNA"/>
</dbReference>
<dbReference type="HOGENOM" id="CLU_2794423_0_0_1"/>
<sequence length="68" mass="7560">MILHTSRNLKASKPLTEDKKRAFKKSKLLCIEANTLPSSSAHGRRGLSGFQRTAVLYRTTILQAFTGL</sequence>
<reference evidence="2" key="1">
    <citation type="journal article" date="2011" name="Nat. Commun.">
        <title>Effector diversification within compartments of the Leptosphaeria maculans genome affected by Repeat-Induced Point mutations.</title>
        <authorList>
            <person name="Rouxel T."/>
            <person name="Grandaubert J."/>
            <person name="Hane J.K."/>
            <person name="Hoede C."/>
            <person name="van de Wouw A.P."/>
            <person name="Couloux A."/>
            <person name="Dominguez V."/>
            <person name="Anthouard V."/>
            <person name="Bally P."/>
            <person name="Bourras S."/>
            <person name="Cozijnsen A.J."/>
            <person name="Ciuffetti L.M."/>
            <person name="Degrave A."/>
            <person name="Dilmaghani A."/>
            <person name="Duret L."/>
            <person name="Fudal I."/>
            <person name="Goodwin S.B."/>
            <person name="Gout L."/>
            <person name="Glaser N."/>
            <person name="Linglin J."/>
            <person name="Kema G.H.J."/>
            <person name="Lapalu N."/>
            <person name="Lawrence C.B."/>
            <person name="May K."/>
            <person name="Meyer M."/>
            <person name="Ollivier B."/>
            <person name="Poulain J."/>
            <person name="Schoch C.L."/>
            <person name="Simon A."/>
            <person name="Spatafora J.W."/>
            <person name="Stachowiak A."/>
            <person name="Turgeon B.G."/>
            <person name="Tyler B.M."/>
            <person name="Vincent D."/>
            <person name="Weissenbach J."/>
            <person name="Amselem J."/>
            <person name="Quesneville H."/>
            <person name="Oliver R.P."/>
            <person name="Wincker P."/>
            <person name="Balesdent M.-H."/>
            <person name="Howlett B.J."/>
        </authorList>
    </citation>
    <scope>NUCLEOTIDE SEQUENCE [LARGE SCALE GENOMIC DNA]</scope>
    <source>
        <strain evidence="2">JN3 / isolate v23.1.3 / race Av1-4-5-6-7-8</strain>
    </source>
</reference>
<keyword evidence="2" id="KW-1185">Reference proteome</keyword>
<dbReference type="AlphaFoldDB" id="E5ACQ7"/>
<accession>E5ACQ7</accession>